<dbReference type="InterPro" id="IPR010203">
    <property type="entry name" value="RraA"/>
</dbReference>
<keyword evidence="5 9" id="KW-0479">Metal-binding</keyword>
<evidence type="ECO:0000256" key="6">
    <source>
        <dbReference type="ARBA" id="ARBA00023239"/>
    </source>
</evidence>
<evidence type="ECO:0000256" key="3">
    <source>
        <dbReference type="ARBA" id="ARBA00008621"/>
    </source>
</evidence>
<reference evidence="10 11" key="1">
    <citation type="submission" date="2016-02" db="EMBL/GenBank/DDBJ databases">
        <title>Genome sequence of Marichromatium gracile YL-28, a purple sulfur bacterium.</title>
        <authorList>
            <person name="Zhao C."/>
            <person name="Hong X."/>
            <person name="Chen S."/>
            <person name="Yang S."/>
        </authorList>
    </citation>
    <scope>NUCLEOTIDE SEQUENCE [LARGE SCALE GENOMIC DNA]</scope>
    <source>
        <strain evidence="10 11">YL28</strain>
    </source>
</reference>
<comment type="catalytic activity">
    <reaction evidence="8 9">
        <text>oxaloacetate + H(+) = pyruvate + CO2</text>
        <dbReference type="Rhea" id="RHEA:15641"/>
        <dbReference type="ChEBI" id="CHEBI:15361"/>
        <dbReference type="ChEBI" id="CHEBI:15378"/>
        <dbReference type="ChEBI" id="CHEBI:16452"/>
        <dbReference type="ChEBI" id="CHEBI:16526"/>
        <dbReference type="EC" id="4.1.1.112"/>
    </reaction>
</comment>
<evidence type="ECO:0000256" key="4">
    <source>
        <dbReference type="ARBA" id="ARBA00011233"/>
    </source>
</evidence>
<dbReference type="NCBIfam" id="NF006875">
    <property type="entry name" value="PRK09372.1"/>
    <property type="match status" value="1"/>
</dbReference>
<sequence length="161" mass="17173">MDFKTADLYDQEGDALQVCDPVFQDFGGRSRFSGEAVTVKCFEDNSLVKSTLAEPGEGRVLVVDAGGSLRCAMLGDLIAARAVEQGWAGVVIHGCVRDRVELAAMAIGIKALASTPRKSQRRGEGQRDIPIHIAGARVNPGDHIYCDEDGVVIAERSLTDG</sequence>
<comment type="cofactor">
    <cofactor evidence="2 9">
        <name>a divalent metal cation</name>
        <dbReference type="ChEBI" id="CHEBI:60240"/>
    </cofactor>
</comment>
<evidence type="ECO:0000256" key="2">
    <source>
        <dbReference type="ARBA" id="ARBA00001968"/>
    </source>
</evidence>
<name>A0ABR5VFV7_MARGR</name>
<comment type="catalytic activity">
    <reaction evidence="1 9">
        <text>4-hydroxy-4-methyl-2-oxoglutarate = 2 pyruvate</text>
        <dbReference type="Rhea" id="RHEA:22748"/>
        <dbReference type="ChEBI" id="CHEBI:15361"/>
        <dbReference type="ChEBI" id="CHEBI:58276"/>
        <dbReference type="EC" id="4.1.3.17"/>
    </reaction>
</comment>
<organism evidence="10 11">
    <name type="scientific">Marichromatium gracile</name>
    <name type="common">Chromatium gracile</name>
    <dbReference type="NCBI Taxonomy" id="1048"/>
    <lineage>
        <taxon>Bacteria</taxon>
        <taxon>Pseudomonadati</taxon>
        <taxon>Pseudomonadota</taxon>
        <taxon>Gammaproteobacteria</taxon>
        <taxon>Chromatiales</taxon>
        <taxon>Chromatiaceae</taxon>
        <taxon>Marichromatium</taxon>
    </lineage>
</organism>
<comment type="caution">
    <text evidence="10">The sequence shown here is derived from an EMBL/GenBank/DDBJ whole genome shotgun (WGS) entry which is preliminary data.</text>
</comment>
<dbReference type="PANTHER" id="PTHR33254:SF4">
    <property type="entry name" value="4-HYDROXY-4-METHYL-2-OXOGLUTARATE ALDOLASE 3-RELATED"/>
    <property type="match status" value="1"/>
</dbReference>
<dbReference type="RefSeq" id="WP_062275331.1">
    <property type="nucleotide sequence ID" value="NZ_LSYU01000055.1"/>
</dbReference>
<comment type="subunit">
    <text evidence="4 9">Homotrimer.</text>
</comment>
<dbReference type="Proteomes" id="UP000075766">
    <property type="component" value="Unassembled WGS sequence"/>
</dbReference>
<gene>
    <name evidence="10" type="ORF">AY586_02495</name>
</gene>
<dbReference type="EC" id="4.1.1.112" evidence="9"/>
<proteinExistence type="inferred from homology"/>
<evidence type="ECO:0000256" key="8">
    <source>
        <dbReference type="ARBA" id="ARBA00047973"/>
    </source>
</evidence>
<keyword evidence="6 9" id="KW-0456">Lyase</keyword>
<dbReference type="Gene3D" id="3.50.30.40">
    <property type="entry name" value="Ribonuclease E inhibitor RraA/RraA-like"/>
    <property type="match status" value="1"/>
</dbReference>
<dbReference type="NCBIfam" id="TIGR01935">
    <property type="entry name" value="NOT-MenG"/>
    <property type="match status" value="1"/>
</dbReference>
<dbReference type="EC" id="4.1.3.17" evidence="9"/>
<comment type="function">
    <text evidence="7 9">Catalyzes the aldol cleavage of 4-hydroxy-4-methyl-2-oxoglutarate (HMG) into 2 molecules of pyruvate. Also contains a secondary oxaloacetate (OAA) decarboxylase activity due to the common pyruvate enolate transition state formed following C-C bond cleavage in the retro-aldol and decarboxylation reactions.</text>
</comment>
<evidence type="ECO:0000256" key="9">
    <source>
        <dbReference type="RuleBase" id="RU004338"/>
    </source>
</evidence>
<keyword evidence="11" id="KW-1185">Reference proteome</keyword>
<protein>
    <recommendedName>
        <fullName evidence="9">4-hydroxy-4-methyl-2-oxoglutarate aldolase</fullName>
        <shortName evidence="9">HMG aldolase</shortName>
        <ecNumber evidence="9">4.1.1.112</ecNumber>
        <ecNumber evidence="9">4.1.3.17</ecNumber>
    </recommendedName>
    <alternativeName>
        <fullName evidence="9">Oxaloacetate decarboxylase</fullName>
    </alternativeName>
</protein>
<dbReference type="CDD" id="cd16841">
    <property type="entry name" value="RraA_family"/>
    <property type="match status" value="1"/>
</dbReference>
<comment type="similarity">
    <text evidence="3 9">Belongs to the class II aldolase/RraA-like family.</text>
</comment>
<dbReference type="Pfam" id="PF03737">
    <property type="entry name" value="RraA-like"/>
    <property type="match status" value="1"/>
</dbReference>
<evidence type="ECO:0000256" key="1">
    <source>
        <dbReference type="ARBA" id="ARBA00001342"/>
    </source>
</evidence>
<dbReference type="InterPro" id="IPR005493">
    <property type="entry name" value="RraA/RraA-like"/>
</dbReference>
<dbReference type="EMBL" id="LSYU01000055">
    <property type="protein sequence ID" value="KXX64462.1"/>
    <property type="molecule type" value="Genomic_DNA"/>
</dbReference>
<dbReference type="PANTHER" id="PTHR33254">
    <property type="entry name" value="4-HYDROXY-4-METHYL-2-OXOGLUTARATE ALDOLASE 3-RELATED"/>
    <property type="match status" value="1"/>
</dbReference>
<accession>A0ABR5VFV7</accession>
<dbReference type="SUPFAM" id="SSF89562">
    <property type="entry name" value="RraA-like"/>
    <property type="match status" value="1"/>
</dbReference>
<evidence type="ECO:0000256" key="5">
    <source>
        <dbReference type="ARBA" id="ARBA00022723"/>
    </source>
</evidence>
<dbReference type="InterPro" id="IPR036704">
    <property type="entry name" value="RraA/RraA-like_sf"/>
</dbReference>
<evidence type="ECO:0000313" key="10">
    <source>
        <dbReference type="EMBL" id="KXX64462.1"/>
    </source>
</evidence>
<evidence type="ECO:0000256" key="7">
    <source>
        <dbReference type="ARBA" id="ARBA00025046"/>
    </source>
</evidence>
<evidence type="ECO:0000313" key="11">
    <source>
        <dbReference type="Proteomes" id="UP000075766"/>
    </source>
</evidence>